<protein>
    <recommendedName>
        <fullName evidence="4">HK97 gp10 family phage protein</fullName>
    </recommendedName>
</protein>
<organism evidence="1 3">
    <name type="scientific">Flavonifractor plautii</name>
    <name type="common">Fusobacterium plautii</name>
    <dbReference type="NCBI Taxonomy" id="292800"/>
    <lineage>
        <taxon>Bacteria</taxon>
        <taxon>Bacillati</taxon>
        <taxon>Bacillota</taxon>
        <taxon>Clostridia</taxon>
        <taxon>Eubacteriales</taxon>
        <taxon>Oscillospiraceae</taxon>
        <taxon>Flavonifractor</taxon>
    </lineage>
</organism>
<evidence type="ECO:0000313" key="3">
    <source>
        <dbReference type="Proteomes" id="UP001211006"/>
    </source>
</evidence>
<dbReference type="GeneID" id="63974395"/>
<evidence type="ECO:0000313" key="1">
    <source>
        <dbReference type="EMBL" id="MDB7904828.1"/>
    </source>
</evidence>
<comment type="caution">
    <text evidence="1">The sequence shown here is derived from an EMBL/GenBank/DDBJ whole genome shotgun (WGS) entry which is preliminary data.</text>
</comment>
<sequence length="151" mass="15869">MSLLERYQTMSAKLDAAIDSALEHEVAEVVKDIILEQAVSAVYSYPATAPAMSSRRKSDGGLGDRGNLSARVEAGHVLIVEDVAPLQGTDYGIALSDVVEHGLGNYRQPGPRPFLNRSETEAVSSGRAAAALLSGLARQGVTSSGFGVQKK</sequence>
<dbReference type="EMBL" id="JAQLWO010000002">
    <property type="protein sequence ID" value="MDB7904828.1"/>
    <property type="molecule type" value="Genomic_DNA"/>
</dbReference>
<proteinExistence type="predicted"/>
<reference evidence="1" key="1">
    <citation type="submission" date="2023-01" db="EMBL/GenBank/DDBJ databases">
        <title>Human gut microbiome strain richness.</title>
        <authorList>
            <person name="Chen-Liaw A."/>
        </authorList>
    </citation>
    <scope>NUCLEOTIDE SEQUENCE</scope>
    <source>
        <strain evidence="2">1001287st1_F4_1001285I_161205</strain>
        <strain evidence="1">2225st1_A6_2225SCRN_200828</strain>
    </source>
</reference>
<dbReference type="Proteomes" id="UP001211006">
    <property type="component" value="Unassembled WGS sequence"/>
</dbReference>
<dbReference type="AlphaFoldDB" id="A0AAW6C0K6"/>
<dbReference type="EMBL" id="JAQLWV010000013">
    <property type="protein sequence ID" value="MDB7933454.1"/>
    <property type="molecule type" value="Genomic_DNA"/>
</dbReference>
<dbReference type="Proteomes" id="UP001211173">
    <property type="component" value="Unassembled WGS sequence"/>
</dbReference>
<evidence type="ECO:0000313" key="2">
    <source>
        <dbReference type="EMBL" id="MDB7933454.1"/>
    </source>
</evidence>
<gene>
    <name evidence="1" type="ORF">PND83_02435</name>
    <name evidence="2" type="ORF">PNE06_10265</name>
</gene>
<evidence type="ECO:0008006" key="4">
    <source>
        <dbReference type="Google" id="ProtNLM"/>
    </source>
</evidence>
<accession>A0AAW6C0K6</accession>
<name>A0AAW6C0K6_FLAPL</name>
<dbReference type="RefSeq" id="WP_007488832.1">
    <property type="nucleotide sequence ID" value="NZ_BAABXT010000001.1"/>
</dbReference>